<keyword evidence="2" id="KW-1185">Reference proteome</keyword>
<proteinExistence type="predicted"/>
<sequence length="92" mass="10412">MKNRICTADVFGSPATRHDVCEACKTELKKSRSTSWLDLGDSNWMTHKPIHTRQHSEDTHRRRPHTVVTQIFGKCAYSEFRSSPSPASPLTG</sequence>
<dbReference type="EMBL" id="CAJGYM010000020">
    <property type="protein sequence ID" value="CAD6191386.1"/>
    <property type="molecule type" value="Genomic_DNA"/>
</dbReference>
<evidence type="ECO:0000313" key="1">
    <source>
        <dbReference type="EMBL" id="CAD6191386.1"/>
    </source>
</evidence>
<accession>A0A8S1H521</accession>
<dbReference type="Proteomes" id="UP000835052">
    <property type="component" value="Unassembled WGS sequence"/>
</dbReference>
<reference evidence="1" key="1">
    <citation type="submission" date="2020-10" db="EMBL/GenBank/DDBJ databases">
        <authorList>
            <person name="Kikuchi T."/>
        </authorList>
    </citation>
    <scope>NUCLEOTIDE SEQUENCE</scope>
    <source>
        <strain evidence="1">NKZ352</strain>
    </source>
</reference>
<protein>
    <submittedName>
        <fullName evidence="1">Uncharacterized protein</fullName>
    </submittedName>
</protein>
<name>A0A8S1H521_9PELO</name>
<comment type="caution">
    <text evidence="1">The sequence shown here is derived from an EMBL/GenBank/DDBJ whole genome shotgun (WGS) entry which is preliminary data.</text>
</comment>
<gene>
    <name evidence="1" type="ORF">CAUJ_LOCUS7305</name>
</gene>
<evidence type="ECO:0000313" key="2">
    <source>
        <dbReference type="Proteomes" id="UP000835052"/>
    </source>
</evidence>
<organism evidence="1 2">
    <name type="scientific">Caenorhabditis auriculariae</name>
    <dbReference type="NCBI Taxonomy" id="2777116"/>
    <lineage>
        <taxon>Eukaryota</taxon>
        <taxon>Metazoa</taxon>
        <taxon>Ecdysozoa</taxon>
        <taxon>Nematoda</taxon>
        <taxon>Chromadorea</taxon>
        <taxon>Rhabditida</taxon>
        <taxon>Rhabditina</taxon>
        <taxon>Rhabditomorpha</taxon>
        <taxon>Rhabditoidea</taxon>
        <taxon>Rhabditidae</taxon>
        <taxon>Peloderinae</taxon>
        <taxon>Caenorhabditis</taxon>
    </lineage>
</organism>
<dbReference type="AlphaFoldDB" id="A0A8S1H521"/>